<keyword evidence="2" id="KW-0808">Transferase</keyword>
<dbReference type="PANTHER" id="PTHR43179:SF7">
    <property type="entry name" value="RHAMNOSYLTRANSFERASE WBBL"/>
    <property type="match status" value="1"/>
</dbReference>
<name>A0A5B9WA33_9BACT</name>
<organism evidence="2 3">
    <name type="scientific">Aquisphaera giovannonii</name>
    <dbReference type="NCBI Taxonomy" id="406548"/>
    <lineage>
        <taxon>Bacteria</taxon>
        <taxon>Pseudomonadati</taxon>
        <taxon>Planctomycetota</taxon>
        <taxon>Planctomycetia</taxon>
        <taxon>Isosphaerales</taxon>
        <taxon>Isosphaeraceae</taxon>
        <taxon>Aquisphaera</taxon>
    </lineage>
</organism>
<dbReference type="Gene3D" id="3.90.550.10">
    <property type="entry name" value="Spore Coat Polysaccharide Biosynthesis Protein SpsA, Chain A"/>
    <property type="match status" value="2"/>
</dbReference>
<dbReference type="GO" id="GO:0102096">
    <property type="term" value="F:decaprenyl-N-acetyl-alpha-D-glucosaminyl-pyrophosphate:dTDP-alpha-L-rhamnose rhamnosyltransferase activity"/>
    <property type="evidence" value="ECO:0007669"/>
    <property type="project" value="UniProtKB-EC"/>
</dbReference>
<evidence type="ECO:0000313" key="2">
    <source>
        <dbReference type="EMBL" id="QEH36941.1"/>
    </source>
</evidence>
<dbReference type="KEGG" id="agv:OJF2_55260"/>
<dbReference type="PANTHER" id="PTHR43179">
    <property type="entry name" value="RHAMNOSYLTRANSFERASE WBBL"/>
    <property type="match status" value="1"/>
</dbReference>
<proteinExistence type="predicted"/>
<reference evidence="2 3" key="1">
    <citation type="submission" date="2019-08" db="EMBL/GenBank/DDBJ databases">
        <title>Deep-cultivation of Planctomycetes and their phenomic and genomic characterization uncovers novel biology.</title>
        <authorList>
            <person name="Wiegand S."/>
            <person name="Jogler M."/>
            <person name="Boedeker C."/>
            <person name="Pinto D."/>
            <person name="Vollmers J."/>
            <person name="Rivas-Marin E."/>
            <person name="Kohn T."/>
            <person name="Peeters S.H."/>
            <person name="Heuer A."/>
            <person name="Rast P."/>
            <person name="Oberbeckmann S."/>
            <person name="Bunk B."/>
            <person name="Jeske O."/>
            <person name="Meyerdierks A."/>
            <person name="Storesund J.E."/>
            <person name="Kallscheuer N."/>
            <person name="Luecker S."/>
            <person name="Lage O.M."/>
            <person name="Pohl T."/>
            <person name="Merkel B.J."/>
            <person name="Hornburger P."/>
            <person name="Mueller R.-W."/>
            <person name="Bruemmer F."/>
            <person name="Labrenz M."/>
            <person name="Spormann A.M."/>
            <person name="Op den Camp H."/>
            <person name="Overmann J."/>
            <person name="Amann R."/>
            <person name="Jetten M.S.M."/>
            <person name="Mascher T."/>
            <person name="Medema M.H."/>
            <person name="Devos D.P."/>
            <person name="Kaster A.-K."/>
            <person name="Ovreas L."/>
            <person name="Rohde M."/>
            <person name="Galperin M.Y."/>
            <person name="Jogler C."/>
        </authorList>
    </citation>
    <scope>NUCLEOTIDE SEQUENCE [LARGE SCALE GENOMIC DNA]</scope>
    <source>
        <strain evidence="2 3">OJF2</strain>
    </source>
</reference>
<dbReference type="RefSeq" id="WP_148596567.1">
    <property type="nucleotide sequence ID" value="NZ_CP042997.1"/>
</dbReference>
<feature type="domain" description="Glycosyltransferase 2-like" evidence="1">
    <location>
        <begin position="7"/>
        <end position="178"/>
    </location>
</feature>
<keyword evidence="3" id="KW-1185">Reference proteome</keyword>
<dbReference type="InterPro" id="IPR001173">
    <property type="entry name" value="Glyco_trans_2-like"/>
</dbReference>
<feature type="domain" description="Glycosyltransferase 2-like" evidence="1">
    <location>
        <begin position="387"/>
        <end position="543"/>
    </location>
</feature>
<dbReference type="Proteomes" id="UP000324233">
    <property type="component" value="Chromosome"/>
</dbReference>
<dbReference type="InterPro" id="IPR029044">
    <property type="entry name" value="Nucleotide-diphossugar_trans"/>
</dbReference>
<dbReference type="SUPFAM" id="SSF53448">
    <property type="entry name" value="Nucleotide-diphospho-sugar transferases"/>
    <property type="match status" value="2"/>
</dbReference>
<dbReference type="OrthoDB" id="2592041at2"/>
<keyword evidence="2" id="KW-0328">Glycosyltransferase</keyword>
<dbReference type="Pfam" id="PF00535">
    <property type="entry name" value="Glycos_transf_2"/>
    <property type="match status" value="2"/>
</dbReference>
<dbReference type="AlphaFoldDB" id="A0A5B9WA33"/>
<protein>
    <submittedName>
        <fullName evidence="2">N-acetylglucosaminyl-diphospho-decaprenol L-rhamnosyltransferase</fullName>
        <ecNumber evidence="2">2.4.1.289</ecNumber>
    </submittedName>
</protein>
<dbReference type="CDD" id="cd04186">
    <property type="entry name" value="GT_2_like_c"/>
    <property type="match status" value="1"/>
</dbReference>
<evidence type="ECO:0000313" key="3">
    <source>
        <dbReference type="Proteomes" id="UP000324233"/>
    </source>
</evidence>
<dbReference type="EC" id="2.4.1.289" evidence="2"/>
<dbReference type="EMBL" id="CP042997">
    <property type="protein sequence ID" value="QEH36941.1"/>
    <property type="molecule type" value="Genomic_DNA"/>
</dbReference>
<sequence>MSMMDCSIIIPAYNKASLTVQCLDTLLSRPRAGASFEIIVVDNGSTDVTPHALSGYGDSIRVLTQSVNSGFSTICNLGAAAARGKHLVFLNNDTIPQIDWLDELVEYAESHPRAAAIGSKLLYLDGTIQHAGLVIAQDRFPRHIYAGFPADHPAVNKSREFQMVTAACMLIKRGPFEQIGGFDTVFWHGYEDVDLCLRLRELGHEVHFCHRSLLYHLESVSEDRFKRVDENTRIYRDRWAHRVRPDDLQYYADDGLIGVDHEHLYPIRLSVTPELALIDSGSQMSHSDRILNKRAKQVFALLRENTALTVRAMEAEQQTFRGSHQSAGHRNGKATFQRSARLNEAVDLDRKANGLDADFRALTDEPRLLFEGKVRWRTGPPSERVISVIMPVKDAAGQLRKILPRILTQKTRDALEIVAVDSGSSDDTVEVLRDASATVVSIHPMAFNHGLTRNLGAAYARGQVLVYLNKNSTPADDLWLANLVAPLDADSRVAAVCSRVLPGPDADLLTRKDGMNDLSASPHRRVQMIHDRDAYERMPHHEFRAFINFHTVSAAIRADVLRQVPFRKVETIGEDIVWSKEVLEAGYKIQHEPASVVLHSHNFSPLEFLQLNVDDGMANRGVVGRELPDSEVYASILALVRDDWRYLESECHLGADELEKCRVDSVLRRAGQMLGQWIGVNKGRMPAGLAQMLSRVNQTRAGGAFARLG</sequence>
<evidence type="ECO:0000259" key="1">
    <source>
        <dbReference type="Pfam" id="PF00535"/>
    </source>
</evidence>
<gene>
    <name evidence="2" type="primary">wbbL_2</name>
    <name evidence="2" type="ORF">OJF2_55260</name>
</gene>
<accession>A0A5B9WA33</accession>